<organism evidence="1 2">
    <name type="scientific">Zopfia rhizophila CBS 207.26</name>
    <dbReference type="NCBI Taxonomy" id="1314779"/>
    <lineage>
        <taxon>Eukaryota</taxon>
        <taxon>Fungi</taxon>
        <taxon>Dikarya</taxon>
        <taxon>Ascomycota</taxon>
        <taxon>Pezizomycotina</taxon>
        <taxon>Dothideomycetes</taxon>
        <taxon>Dothideomycetes incertae sedis</taxon>
        <taxon>Zopfiaceae</taxon>
        <taxon>Zopfia</taxon>
    </lineage>
</organism>
<dbReference type="EMBL" id="ML994620">
    <property type="protein sequence ID" value="KAF2189559.1"/>
    <property type="molecule type" value="Genomic_DNA"/>
</dbReference>
<name>A0A6A6EG83_9PEZI</name>
<keyword evidence="2" id="KW-1185">Reference proteome</keyword>
<protein>
    <submittedName>
        <fullName evidence="1">Uncharacterized protein</fullName>
    </submittedName>
</protein>
<evidence type="ECO:0000313" key="2">
    <source>
        <dbReference type="Proteomes" id="UP000800200"/>
    </source>
</evidence>
<dbReference type="Proteomes" id="UP000800200">
    <property type="component" value="Unassembled WGS sequence"/>
</dbReference>
<dbReference type="AlphaFoldDB" id="A0A6A6EG83"/>
<proteinExistence type="predicted"/>
<sequence>MFCSFGVSPKIMRLFCRGRVVEKSDKGFEELRARMGSDIELTGARAIILLDVWKVQTSCGFGVPLVGQSENGTDGGKDLESGRKFSHRDTMDRWALSMEEKHALLGYQKNSNFKSLDSLTGLRSARKARGQWILVEDLKAWARRIGHQWEALMVGVLMTASVMWALRTTGLLIVEAKSWSHEH</sequence>
<evidence type="ECO:0000313" key="1">
    <source>
        <dbReference type="EMBL" id="KAF2189559.1"/>
    </source>
</evidence>
<dbReference type="PANTHER" id="PTHR39336:SF1">
    <property type="entry name" value="PYRIDOXAMINE PHOSPHATE OXIDASE FAMILY PROTEIN (AFU_ORTHOLOGUE AFUA_6G11440)"/>
    <property type="match status" value="1"/>
</dbReference>
<reference evidence="1" key="1">
    <citation type="journal article" date="2020" name="Stud. Mycol.">
        <title>101 Dothideomycetes genomes: a test case for predicting lifestyles and emergence of pathogens.</title>
        <authorList>
            <person name="Haridas S."/>
            <person name="Albert R."/>
            <person name="Binder M."/>
            <person name="Bloem J."/>
            <person name="Labutti K."/>
            <person name="Salamov A."/>
            <person name="Andreopoulos B."/>
            <person name="Baker S."/>
            <person name="Barry K."/>
            <person name="Bills G."/>
            <person name="Bluhm B."/>
            <person name="Cannon C."/>
            <person name="Castanera R."/>
            <person name="Culley D."/>
            <person name="Daum C."/>
            <person name="Ezra D."/>
            <person name="Gonzalez J."/>
            <person name="Henrissat B."/>
            <person name="Kuo A."/>
            <person name="Liang C."/>
            <person name="Lipzen A."/>
            <person name="Lutzoni F."/>
            <person name="Magnuson J."/>
            <person name="Mondo S."/>
            <person name="Nolan M."/>
            <person name="Ohm R."/>
            <person name="Pangilinan J."/>
            <person name="Park H.-J."/>
            <person name="Ramirez L."/>
            <person name="Alfaro M."/>
            <person name="Sun H."/>
            <person name="Tritt A."/>
            <person name="Yoshinaga Y."/>
            <person name="Zwiers L.-H."/>
            <person name="Turgeon B."/>
            <person name="Goodwin S."/>
            <person name="Spatafora J."/>
            <person name="Crous P."/>
            <person name="Grigoriev I."/>
        </authorList>
    </citation>
    <scope>NUCLEOTIDE SEQUENCE</scope>
    <source>
        <strain evidence="1">CBS 207.26</strain>
    </source>
</reference>
<gene>
    <name evidence="1" type="ORF">K469DRAFT_700777</name>
</gene>
<dbReference type="OrthoDB" id="539398at2759"/>
<accession>A0A6A6EG83</accession>
<dbReference type="PANTHER" id="PTHR39336">
    <property type="entry name" value="PYRIDOXAMINE PHOSPHATE OXIDASE FAMILY PROTEIN (AFU_ORTHOLOGUE AFUA_6G11440)"/>
    <property type="match status" value="1"/>
</dbReference>